<dbReference type="GO" id="GO:0015171">
    <property type="term" value="F:amino acid transmembrane transporter activity"/>
    <property type="evidence" value="ECO:0007669"/>
    <property type="project" value="TreeGrafter"/>
</dbReference>
<keyword evidence="2" id="KW-1003">Cell membrane</keyword>
<organism evidence="7">
    <name type="scientific">hydrothermal vent metagenome</name>
    <dbReference type="NCBI Taxonomy" id="652676"/>
    <lineage>
        <taxon>unclassified sequences</taxon>
        <taxon>metagenomes</taxon>
        <taxon>ecological metagenomes</taxon>
    </lineage>
</organism>
<comment type="subcellular location">
    <subcellularLocation>
        <location evidence="1">Cell membrane</location>
        <topology evidence="1">Multi-pass membrane protein</topology>
    </subcellularLocation>
</comment>
<keyword evidence="5 6" id="KW-0472">Membrane</keyword>
<dbReference type="EMBL" id="FPHV01000018">
    <property type="protein sequence ID" value="SFV80926.1"/>
    <property type="molecule type" value="Genomic_DNA"/>
</dbReference>
<evidence type="ECO:0000256" key="4">
    <source>
        <dbReference type="ARBA" id="ARBA00022989"/>
    </source>
</evidence>
<evidence type="ECO:0000256" key="1">
    <source>
        <dbReference type="ARBA" id="ARBA00004651"/>
    </source>
</evidence>
<keyword evidence="3 6" id="KW-0812">Transmembrane</keyword>
<dbReference type="PANTHER" id="PTHR30086:SF20">
    <property type="entry name" value="ARGININE EXPORTER PROTEIN ARGO-RELATED"/>
    <property type="match status" value="1"/>
</dbReference>
<dbReference type="InterPro" id="IPR001123">
    <property type="entry name" value="LeuE-type"/>
</dbReference>
<feature type="transmembrane region" description="Helical" evidence="6">
    <location>
        <begin position="125"/>
        <end position="143"/>
    </location>
</feature>
<accession>A0A1W1DHY3</accession>
<reference evidence="7" key="1">
    <citation type="submission" date="2016-10" db="EMBL/GenBank/DDBJ databases">
        <authorList>
            <person name="de Groot N.N."/>
        </authorList>
    </citation>
    <scope>NUCLEOTIDE SEQUENCE</scope>
</reference>
<feature type="transmembrane region" description="Helical" evidence="6">
    <location>
        <begin position="40"/>
        <end position="61"/>
    </location>
</feature>
<gene>
    <name evidence="7" type="ORF">MNB_SUP05-6-524</name>
</gene>
<feature type="transmembrane region" description="Helical" evidence="6">
    <location>
        <begin position="67"/>
        <end position="88"/>
    </location>
</feature>
<protein>
    <submittedName>
        <fullName evidence="7">Putative threonine efflux protein</fullName>
    </submittedName>
</protein>
<dbReference type="GO" id="GO:0005886">
    <property type="term" value="C:plasma membrane"/>
    <property type="evidence" value="ECO:0007669"/>
    <property type="project" value="UniProtKB-SubCell"/>
</dbReference>
<evidence type="ECO:0000256" key="6">
    <source>
        <dbReference type="SAM" id="Phobius"/>
    </source>
</evidence>
<feature type="transmembrane region" description="Helical" evidence="6">
    <location>
        <begin position="149"/>
        <end position="171"/>
    </location>
</feature>
<evidence type="ECO:0000256" key="3">
    <source>
        <dbReference type="ARBA" id="ARBA00022692"/>
    </source>
</evidence>
<keyword evidence="4 6" id="KW-1133">Transmembrane helix</keyword>
<dbReference type="AlphaFoldDB" id="A0A1W1DHY3"/>
<evidence type="ECO:0000256" key="2">
    <source>
        <dbReference type="ARBA" id="ARBA00022475"/>
    </source>
</evidence>
<feature type="transmembrane region" description="Helical" evidence="6">
    <location>
        <begin position="6"/>
        <end position="28"/>
    </location>
</feature>
<dbReference type="Pfam" id="PF01810">
    <property type="entry name" value="LysE"/>
    <property type="match status" value="1"/>
</dbReference>
<feature type="transmembrane region" description="Helical" evidence="6">
    <location>
        <begin position="183"/>
        <end position="201"/>
    </location>
</feature>
<name>A0A1W1DHY3_9ZZZZ</name>
<sequence length="202" mass="22108">MDAPQFLSLFLIAFIFVITPGPGTLAVFAKSLSQGFMPAFYLSLGLVLGDLIYLSIVIFSLDLFSEAIMPIMGYIKIFGGLYLIYLGVNAWNAHKVKLSFHASHKTNVKEFLTGLLIASTNPKVIIFYIAVLPVFINLSQVTFTHALEILSTVSMGLILGISLINIAVVRIKQWFTKPGMDVRINQITGIVMIVAGILLGLL</sequence>
<evidence type="ECO:0000256" key="5">
    <source>
        <dbReference type="ARBA" id="ARBA00023136"/>
    </source>
</evidence>
<dbReference type="PANTHER" id="PTHR30086">
    <property type="entry name" value="ARGININE EXPORTER PROTEIN ARGO"/>
    <property type="match status" value="1"/>
</dbReference>
<evidence type="ECO:0000313" key="7">
    <source>
        <dbReference type="EMBL" id="SFV80926.1"/>
    </source>
</evidence>
<proteinExistence type="predicted"/>